<protein>
    <submittedName>
        <fullName evidence="5">Integrase</fullName>
    </submittedName>
</protein>
<comment type="subcellular location">
    <subcellularLocation>
        <location evidence="1">Cytoplasm</location>
    </subcellularLocation>
</comment>
<organism evidence="5 6">
    <name type="scientific">Pseudomonas fluorescens</name>
    <dbReference type="NCBI Taxonomy" id="294"/>
    <lineage>
        <taxon>Bacteria</taxon>
        <taxon>Pseudomonadati</taxon>
        <taxon>Pseudomonadota</taxon>
        <taxon>Gammaproteobacteria</taxon>
        <taxon>Pseudomonadales</taxon>
        <taxon>Pseudomonadaceae</taxon>
        <taxon>Pseudomonas</taxon>
    </lineage>
</organism>
<evidence type="ECO:0000256" key="3">
    <source>
        <dbReference type="ARBA" id="ARBA00023172"/>
    </source>
</evidence>
<dbReference type="AlphaFoldDB" id="A0A0F4V8S5"/>
<accession>A0A0F4V8S5</accession>
<feature type="domain" description="Tyr recombinase" evidence="4">
    <location>
        <begin position="213"/>
        <end position="423"/>
    </location>
</feature>
<proteinExistence type="predicted"/>
<dbReference type="RefSeq" id="WP_046054934.1">
    <property type="nucleotide sequence ID" value="NZ_LACH01000039.1"/>
</dbReference>
<keyword evidence="3" id="KW-0233">DNA recombination</keyword>
<evidence type="ECO:0000313" key="6">
    <source>
        <dbReference type="Proteomes" id="UP000033400"/>
    </source>
</evidence>
<dbReference type="SUPFAM" id="SSF56349">
    <property type="entry name" value="DNA breaking-rejoining enzymes"/>
    <property type="match status" value="1"/>
</dbReference>
<dbReference type="PATRIC" id="fig|294.133.peg.3195"/>
<dbReference type="PANTHER" id="PTHR30349">
    <property type="entry name" value="PHAGE INTEGRASE-RELATED"/>
    <property type="match status" value="1"/>
</dbReference>
<evidence type="ECO:0000313" key="5">
    <source>
        <dbReference type="EMBL" id="KJZ64352.1"/>
    </source>
</evidence>
<evidence type="ECO:0000256" key="2">
    <source>
        <dbReference type="ARBA" id="ARBA00022908"/>
    </source>
</evidence>
<dbReference type="GO" id="GO:0006310">
    <property type="term" value="P:DNA recombination"/>
    <property type="evidence" value="ECO:0007669"/>
    <property type="project" value="UniProtKB-KW"/>
</dbReference>
<dbReference type="Proteomes" id="UP000033400">
    <property type="component" value="Unassembled WGS sequence"/>
</dbReference>
<keyword evidence="2" id="KW-0229">DNA integration</keyword>
<dbReference type="InterPro" id="IPR013762">
    <property type="entry name" value="Integrase-like_cat_sf"/>
</dbReference>
<dbReference type="InterPro" id="IPR002104">
    <property type="entry name" value="Integrase_catalytic"/>
</dbReference>
<dbReference type="EMBL" id="LACH01000039">
    <property type="protein sequence ID" value="KJZ64352.1"/>
    <property type="molecule type" value="Genomic_DNA"/>
</dbReference>
<evidence type="ECO:0000256" key="1">
    <source>
        <dbReference type="ARBA" id="ARBA00004496"/>
    </source>
</evidence>
<dbReference type="PROSITE" id="PS51898">
    <property type="entry name" value="TYR_RECOMBINASE"/>
    <property type="match status" value="1"/>
</dbReference>
<gene>
    <name evidence="5" type="ORF">VD17_17875</name>
</gene>
<dbReference type="OrthoDB" id="8610787at2"/>
<dbReference type="GO" id="GO:0005737">
    <property type="term" value="C:cytoplasm"/>
    <property type="evidence" value="ECO:0007669"/>
    <property type="project" value="UniProtKB-SubCell"/>
</dbReference>
<comment type="caution">
    <text evidence="5">The sequence shown here is derived from an EMBL/GenBank/DDBJ whole genome shotgun (WGS) entry which is preliminary data.</text>
</comment>
<dbReference type="GO" id="GO:0003677">
    <property type="term" value="F:DNA binding"/>
    <property type="evidence" value="ECO:0007669"/>
    <property type="project" value="InterPro"/>
</dbReference>
<sequence>MLSAPKPIFETYEAFIDQDFSFSKPALNCVKDFLDSFPEELEAGRGYMAVRTFLRAFSDNAQTFSSYRTQAERLFLWALLVKKKPLQLLKRQDAQDYLDFCRKPSQDWVGPVTRSRFVPNDEGHVTEADALIPNPKWFPFNSKTAKAVGTTSEPSSTSPVYTTTESSLKQVFTVCSRFYEFLIEDGGAAANPFRMLKKSNRFTDDTFDVTSGRALTPLQWDYVLETAEKLAEDDPVRFERTLFILATLFAMYLRVSDVVGRKNWKPTMGDFRQDAEGFWWYHAVGKGNKAGKIAVRDEYIESYLKRYRKFLGLSDLPERNESTPLISTLRGRSGLSDRQVRALLQIVFDKALERMRGEGREKHEMDSLLVASAHWLRHTSATFDAPLRDAKDLQVDLRHSNLSTTQDTYYHSHDQARGYSVKRIGMRDRG</sequence>
<evidence type="ECO:0000259" key="4">
    <source>
        <dbReference type="PROSITE" id="PS51898"/>
    </source>
</evidence>
<dbReference type="GO" id="GO:0015074">
    <property type="term" value="P:DNA integration"/>
    <property type="evidence" value="ECO:0007669"/>
    <property type="project" value="UniProtKB-KW"/>
</dbReference>
<dbReference type="InterPro" id="IPR011010">
    <property type="entry name" value="DNA_brk_join_enz"/>
</dbReference>
<reference evidence="5 6" key="1">
    <citation type="submission" date="2015-03" db="EMBL/GenBank/DDBJ databases">
        <title>Comparative genomics of Pseudomonas insights into diversity of traits involved in vanlence and defense.</title>
        <authorList>
            <person name="Qin Y."/>
        </authorList>
    </citation>
    <scope>NUCLEOTIDE SEQUENCE [LARGE SCALE GENOMIC DNA]</scope>
    <source>
        <strain evidence="5 6">H24</strain>
    </source>
</reference>
<dbReference type="PANTHER" id="PTHR30349:SF77">
    <property type="entry name" value="TYROSINE RECOMBINASE XERC"/>
    <property type="match status" value="1"/>
</dbReference>
<name>A0A0F4V8S5_PSEFL</name>
<dbReference type="InterPro" id="IPR050090">
    <property type="entry name" value="Tyrosine_recombinase_XerCD"/>
</dbReference>
<dbReference type="Gene3D" id="1.10.443.10">
    <property type="entry name" value="Intergrase catalytic core"/>
    <property type="match status" value="1"/>
</dbReference>